<comment type="caution">
    <text evidence="1">The sequence shown here is derived from an EMBL/GenBank/DDBJ whole genome shotgun (WGS) entry which is preliminary data.</text>
</comment>
<evidence type="ECO:0000313" key="2">
    <source>
        <dbReference type="Proteomes" id="UP000639643"/>
    </source>
</evidence>
<dbReference type="AlphaFoldDB" id="A0A8H6N1P0"/>
<name>A0A8H6N1P0_9PEZI</name>
<accession>A0A8H6N1P0</accession>
<dbReference type="Gene3D" id="3.10.450.50">
    <property type="match status" value="1"/>
</dbReference>
<proteinExistence type="predicted"/>
<dbReference type="EMBL" id="WIGM01000662">
    <property type="protein sequence ID" value="KAF6817067.1"/>
    <property type="molecule type" value="Genomic_DNA"/>
</dbReference>
<keyword evidence="2" id="KW-1185">Reference proteome</keyword>
<dbReference type="SUPFAM" id="SSF54427">
    <property type="entry name" value="NTF2-like"/>
    <property type="match status" value="1"/>
</dbReference>
<dbReference type="InterPro" id="IPR032710">
    <property type="entry name" value="NTF2-like_dom_sf"/>
</dbReference>
<dbReference type="OrthoDB" id="2830113at2759"/>
<gene>
    <name evidence="1" type="ORF">CMUS01_12161</name>
</gene>
<sequence>MSPSWPRIFGVQKLERRAEYKAKAIANVNVVTNTLKSRSLPYFTMSTNPAARYQSFLDALDKSDLTAAREFLQESIVYNDETITRDEYLERVAPKPDVRVDGLTANDATQSLLGRRLTRAESVETWSLFLIFFESGKIAKEFEVPSYLSQHLKLPAWPPVTPSTSTKPLTAAELETAYRTYVYSFNDGTWREQLQQSYDNVVSGNGNASSRDATIDLLERLVRPAIRGLEYGVEHIVADVEKQQVGVRISLSGVPENKKMSPDGGSVKLYELALYGFKDGRISWFWATPDFDASPPQ</sequence>
<dbReference type="Proteomes" id="UP000639643">
    <property type="component" value="Unassembled WGS sequence"/>
</dbReference>
<organism evidence="1 2">
    <name type="scientific">Colletotrichum musicola</name>
    <dbReference type="NCBI Taxonomy" id="2175873"/>
    <lineage>
        <taxon>Eukaryota</taxon>
        <taxon>Fungi</taxon>
        <taxon>Dikarya</taxon>
        <taxon>Ascomycota</taxon>
        <taxon>Pezizomycotina</taxon>
        <taxon>Sordariomycetes</taxon>
        <taxon>Hypocreomycetidae</taxon>
        <taxon>Glomerellales</taxon>
        <taxon>Glomerellaceae</taxon>
        <taxon>Colletotrichum</taxon>
        <taxon>Colletotrichum orchidearum species complex</taxon>
    </lineage>
</organism>
<protein>
    <submittedName>
        <fullName evidence="1">SnoaL-like polyketide cyclase</fullName>
    </submittedName>
</protein>
<reference evidence="1" key="1">
    <citation type="journal article" date="2020" name="Phytopathology">
        <title>Genome Sequence Resources of Colletotrichum truncatum, C. plurivorum, C. musicola, and C. sojae: Four Species Pathogenic to Soybean (Glycine max).</title>
        <authorList>
            <person name="Rogerio F."/>
            <person name="Boufleur T.R."/>
            <person name="Ciampi-Guillardi M."/>
            <person name="Sukno S.A."/>
            <person name="Thon M.R."/>
            <person name="Massola Junior N.S."/>
            <person name="Baroncelli R."/>
        </authorList>
    </citation>
    <scope>NUCLEOTIDE SEQUENCE</scope>
    <source>
        <strain evidence="1">LFN0074</strain>
    </source>
</reference>
<evidence type="ECO:0000313" key="1">
    <source>
        <dbReference type="EMBL" id="KAF6817067.1"/>
    </source>
</evidence>